<accession>A0A2N5EAF8</accession>
<evidence type="ECO:0000256" key="5">
    <source>
        <dbReference type="ARBA" id="ARBA00023136"/>
    </source>
</evidence>
<dbReference type="Pfam" id="PF13974">
    <property type="entry name" value="YebO"/>
    <property type="match status" value="1"/>
</dbReference>
<keyword evidence="8" id="KW-1185">Reference proteome</keyword>
<evidence type="ECO:0000256" key="1">
    <source>
        <dbReference type="ARBA" id="ARBA00004162"/>
    </source>
</evidence>
<name>A0A2N5EAF8_9GAMM</name>
<sequence length="76" mass="8735">MSGNGFLSLLSWAAIFCVVFYLIRAAVRANQHIELLKQMVENQETLIYMLSKTPNVYPFTMVTTAKKRGDHLKEEK</sequence>
<keyword evidence="5 6" id="KW-0472">Membrane</keyword>
<reference evidence="7 8" key="1">
    <citation type="submission" date="2017-12" db="EMBL/GenBank/DDBJ databases">
        <title>Characterization of six clinical isolates of Enterochimera gen. nov., a novel genus of the Yersiniaciae family and the three species Enterochimera arupensis sp. nov., Enterochimera coloradensis sp. nov, and Enterochimera californica sp. nov.</title>
        <authorList>
            <person name="Rossi A."/>
            <person name="Fisher M."/>
        </authorList>
    </citation>
    <scope>NUCLEOTIDE SEQUENCE [LARGE SCALE GENOMIC DNA]</scope>
    <source>
        <strain evidence="8">2016-Iso4</strain>
    </source>
</reference>
<dbReference type="OrthoDB" id="6505438at2"/>
<proteinExistence type="predicted"/>
<evidence type="ECO:0000313" key="8">
    <source>
        <dbReference type="Proteomes" id="UP000234503"/>
    </source>
</evidence>
<dbReference type="GO" id="GO:0005886">
    <property type="term" value="C:plasma membrane"/>
    <property type="evidence" value="ECO:0007669"/>
    <property type="project" value="UniProtKB-SubCell"/>
</dbReference>
<dbReference type="Proteomes" id="UP000234503">
    <property type="component" value="Unassembled WGS sequence"/>
</dbReference>
<feature type="transmembrane region" description="Helical" evidence="6">
    <location>
        <begin position="6"/>
        <end position="27"/>
    </location>
</feature>
<organism evidence="7 8">
    <name type="scientific">Chimaeribacter coloradensis</name>
    <dbReference type="NCBI Taxonomy" id="2060068"/>
    <lineage>
        <taxon>Bacteria</taxon>
        <taxon>Pseudomonadati</taxon>
        <taxon>Pseudomonadota</taxon>
        <taxon>Gammaproteobacteria</taxon>
        <taxon>Enterobacterales</taxon>
        <taxon>Yersiniaceae</taxon>
        <taxon>Chimaeribacter</taxon>
    </lineage>
</organism>
<dbReference type="AlphaFoldDB" id="A0A2N5EAF8"/>
<comment type="caution">
    <text evidence="7">The sequence shown here is derived from an EMBL/GenBank/DDBJ whole genome shotgun (WGS) entry which is preliminary data.</text>
</comment>
<keyword evidence="3 6" id="KW-0812">Transmembrane</keyword>
<evidence type="ECO:0000313" key="7">
    <source>
        <dbReference type="EMBL" id="PLR39123.1"/>
    </source>
</evidence>
<evidence type="ECO:0000256" key="3">
    <source>
        <dbReference type="ARBA" id="ARBA00022692"/>
    </source>
</evidence>
<keyword evidence="2" id="KW-1003">Cell membrane</keyword>
<dbReference type="InterPro" id="IPR025594">
    <property type="entry name" value="YebO"/>
</dbReference>
<evidence type="ECO:0000256" key="2">
    <source>
        <dbReference type="ARBA" id="ARBA00022475"/>
    </source>
</evidence>
<evidence type="ECO:0000256" key="6">
    <source>
        <dbReference type="SAM" id="Phobius"/>
    </source>
</evidence>
<dbReference type="EMBL" id="PJZH01000002">
    <property type="protein sequence ID" value="PLR39123.1"/>
    <property type="molecule type" value="Genomic_DNA"/>
</dbReference>
<gene>
    <name evidence="7" type="ORF">CYR32_02535</name>
</gene>
<evidence type="ECO:0000256" key="4">
    <source>
        <dbReference type="ARBA" id="ARBA00022989"/>
    </source>
</evidence>
<protein>
    <submittedName>
        <fullName evidence="7">Uncharacterized protein</fullName>
    </submittedName>
</protein>
<keyword evidence="4 6" id="KW-1133">Transmembrane helix</keyword>
<dbReference type="RefSeq" id="WP_101822244.1">
    <property type="nucleotide sequence ID" value="NZ_PJZH01000002.1"/>
</dbReference>
<comment type="subcellular location">
    <subcellularLocation>
        <location evidence="1">Cell membrane</location>
        <topology evidence="1">Single-pass membrane protein</topology>
    </subcellularLocation>
</comment>